<protein>
    <submittedName>
        <fullName evidence="1">Uncharacterized protein</fullName>
    </submittedName>
</protein>
<name>A0A0A8Z9V8_ARUDO</name>
<proteinExistence type="predicted"/>
<evidence type="ECO:0000313" key="1">
    <source>
        <dbReference type="EMBL" id="JAD31617.1"/>
    </source>
</evidence>
<organism evidence="1">
    <name type="scientific">Arundo donax</name>
    <name type="common">Giant reed</name>
    <name type="synonym">Donax arundinaceus</name>
    <dbReference type="NCBI Taxonomy" id="35708"/>
    <lineage>
        <taxon>Eukaryota</taxon>
        <taxon>Viridiplantae</taxon>
        <taxon>Streptophyta</taxon>
        <taxon>Embryophyta</taxon>
        <taxon>Tracheophyta</taxon>
        <taxon>Spermatophyta</taxon>
        <taxon>Magnoliopsida</taxon>
        <taxon>Liliopsida</taxon>
        <taxon>Poales</taxon>
        <taxon>Poaceae</taxon>
        <taxon>PACMAD clade</taxon>
        <taxon>Arundinoideae</taxon>
        <taxon>Arundineae</taxon>
        <taxon>Arundo</taxon>
    </lineage>
</organism>
<dbReference type="AlphaFoldDB" id="A0A0A8Z9V8"/>
<sequence>MAPRGLRLGSLFKCVCCLL</sequence>
<reference evidence="1" key="1">
    <citation type="submission" date="2014-09" db="EMBL/GenBank/DDBJ databases">
        <authorList>
            <person name="Magalhaes I.L.F."/>
            <person name="Oliveira U."/>
            <person name="Santos F.R."/>
            <person name="Vidigal T.H.D.A."/>
            <person name="Brescovit A.D."/>
            <person name="Santos A.J."/>
        </authorList>
    </citation>
    <scope>NUCLEOTIDE SEQUENCE</scope>
    <source>
        <tissue evidence="1">Shoot tissue taken approximately 20 cm above the soil surface</tissue>
    </source>
</reference>
<accession>A0A0A8Z9V8</accession>
<dbReference type="EMBL" id="GBRH01266278">
    <property type="protein sequence ID" value="JAD31617.1"/>
    <property type="molecule type" value="Transcribed_RNA"/>
</dbReference>
<reference evidence="1" key="2">
    <citation type="journal article" date="2015" name="Data Brief">
        <title>Shoot transcriptome of the giant reed, Arundo donax.</title>
        <authorList>
            <person name="Barrero R.A."/>
            <person name="Guerrero F.D."/>
            <person name="Moolhuijzen P."/>
            <person name="Goolsby J.A."/>
            <person name="Tidwell J."/>
            <person name="Bellgard S.E."/>
            <person name="Bellgard M.I."/>
        </authorList>
    </citation>
    <scope>NUCLEOTIDE SEQUENCE</scope>
    <source>
        <tissue evidence="1">Shoot tissue taken approximately 20 cm above the soil surface</tissue>
    </source>
</reference>